<evidence type="ECO:0000313" key="2">
    <source>
        <dbReference type="Proteomes" id="UP000283374"/>
    </source>
</evidence>
<protein>
    <submittedName>
        <fullName evidence="1">Uncharacterized protein</fullName>
    </submittedName>
</protein>
<gene>
    <name evidence="1" type="ORF">D1825_17610</name>
</gene>
<dbReference type="Proteomes" id="UP000283374">
    <property type="component" value="Unassembled WGS sequence"/>
</dbReference>
<dbReference type="OrthoDB" id="5117428at2"/>
<name>A0A413RH51_9CELL</name>
<dbReference type="AlphaFoldDB" id="A0A413RH51"/>
<reference evidence="1 2" key="1">
    <citation type="submission" date="2018-08" db="EMBL/GenBank/DDBJ databases">
        <title>Cellulomonas rhizosphaerae sp. nov., a novel actinomycete isolated from soil.</title>
        <authorList>
            <person name="Tian Y."/>
        </authorList>
    </citation>
    <scope>NUCLEOTIDE SEQUENCE [LARGE SCALE GENOMIC DNA]</scope>
    <source>
        <strain evidence="1 2">NEAU-TCZ24</strain>
    </source>
</reference>
<accession>A0A413RH51</accession>
<evidence type="ECO:0000313" key="1">
    <source>
        <dbReference type="EMBL" id="RHA37106.1"/>
    </source>
</evidence>
<dbReference type="RefSeq" id="WP_118768718.1">
    <property type="nucleotide sequence ID" value="NZ_QWKP01000223.1"/>
</dbReference>
<sequence>MAAILLLLVGANRGRVRRVAVRRRGWDVAAVWADESLGENLAALGIDRILPRAPAALVMAWSRRGVELWDGGRDASRLVRVDWRDVRSIDETPASCGTLAMHGVAISLVSGAQVVVCPSRRPTGGAGGASAVQVRVLAEHLRGFLGTSPLRR</sequence>
<comment type="caution">
    <text evidence="1">The sequence shown here is derived from an EMBL/GenBank/DDBJ whole genome shotgun (WGS) entry which is preliminary data.</text>
</comment>
<dbReference type="EMBL" id="QWKP01000223">
    <property type="protein sequence ID" value="RHA37106.1"/>
    <property type="molecule type" value="Genomic_DNA"/>
</dbReference>
<keyword evidence="2" id="KW-1185">Reference proteome</keyword>
<organism evidence="1 2">
    <name type="scientific">Cellulomonas rhizosphaerae</name>
    <dbReference type="NCBI Taxonomy" id="2293719"/>
    <lineage>
        <taxon>Bacteria</taxon>
        <taxon>Bacillati</taxon>
        <taxon>Actinomycetota</taxon>
        <taxon>Actinomycetes</taxon>
        <taxon>Micrococcales</taxon>
        <taxon>Cellulomonadaceae</taxon>
        <taxon>Cellulomonas</taxon>
    </lineage>
</organism>
<proteinExistence type="predicted"/>